<reference evidence="1" key="1">
    <citation type="journal article" date="2014" name="Nat. Commun.">
        <title>The tobacco genome sequence and its comparison with those of tomato and potato.</title>
        <authorList>
            <person name="Sierro N."/>
            <person name="Battey J.N."/>
            <person name="Ouadi S."/>
            <person name="Bakaher N."/>
            <person name="Bovet L."/>
            <person name="Willig A."/>
            <person name="Goepfert S."/>
            <person name="Peitsch M.C."/>
            <person name="Ivanov N.V."/>
        </authorList>
    </citation>
    <scope>NUCLEOTIDE SEQUENCE [LARGE SCALE GENOMIC DNA]</scope>
</reference>
<keyword evidence="1" id="KW-1185">Reference proteome</keyword>
<sequence length="441" mass="50033">MESAGKAKLIGSIILVTKLIAGLNLKNIITSEEEELRMDSRLPTGLKRPEILSFKPFATVKIGGRLTIADILGGLESSNKCRSSPGGRREWSITHIPREENRYVANLGSSTEIKGSDCGTFIQLMHSVLDVDGYYEVNTTNLVWDWRNTFIEYLQHGKLPEDQKASRALRTKAARYILLGGQLYRRSFQGPLARCLGASEANYVMREVHEGICGNYSSADSLVLKMVRAGYYWPRMEQDAKAFVQKCDKCQRHAQFVYQPAELLHSVLSPWPFKKWSLQKIGERKVVDFLWKNIICWFGIPKYISCDNGPLFIGSKVTKILEDLKIKRITSSPYHSSLNGQADSTNKVIIQNLKKRLVAAKGKWPEELPGVLWAYRTTIKSSMEEAPFSIVYGAEALIPVEVGEPTLRYFRMEEDANNEAWLVKLELLDEHRDLAHIRMMA</sequence>
<proteinExistence type="predicted"/>
<dbReference type="Proteomes" id="UP000790787">
    <property type="component" value="Chromosome 23"/>
</dbReference>
<organism evidence="1 2">
    <name type="scientific">Nicotiana tabacum</name>
    <name type="common">Common tobacco</name>
    <dbReference type="NCBI Taxonomy" id="4097"/>
    <lineage>
        <taxon>Eukaryota</taxon>
        <taxon>Viridiplantae</taxon>
        <taxon>Streptophyta</taxon>
        <taxon>Embryophyta</taxon>
        <taxon>Tracheophyta</taxon>
        <taxon>Spermatophyta</taxon>
        <taxon>Magnoliopsida</taxon>
        <taxon>eudicotyledons</taxon>
        <taxon>Gunneridae</taxon>
        <taxon>Pentapetalae</taxon>
        <taxon>asterids</taxon>
        <taxon>lamiids</taxon>
        <taxon>Solanales</taxon>
        <taxon>Solanaceae</taxon>
        <taxon>Nicotianoideae</taxon>
        <taxon>Nicotianeae</taxon>
        <taxon>Nicotiana</taxon>
    </lineage>
</organism>
<gene>
    <name evidence="2" type="primary">LOC142177121</name>
</gene>
<reference evidence="2" key="2">
    <citation type="submission" date="2025-08" db="UniProtKB">
        <authorList>
            <consortium name="RefSeq"/>
        </authorList>
    </citation>
    <scope>IDENTIFICATION</scope>
    <source>
        <tissue evidence="2">Leaf</tissue>
    </source>
</reference>
<name>A0AC58TWU2_TOBAC</name>
<accession>A0AC58TWU2</accession>
<evidence type="ECO:0000313" key="2">
    <source>
        <dbReference type="RefSeq" id="XP_075101687.1"/>
    </source>
</evidence>
<protein>
    <submittedName>
        <fullName evidence="2">Uncharacterized protein LOC142177121</fullName>
    </submittedName>
</protein>
<dbReference type="RefSeq" id="XP_075101687.1">
    <property type="nucleotide sequence ID" value="XM_075245586.1"/>
</dbReference>
<evidence type="ECO:0000313" key="1">
    <source>
        <dbReference type="Proteomes" id="UP000790787"/>
    </source>
</evidence>